<feature type="region of interest" description="Disordered" evidence="4">
    <location>
        <begin position="282"/>
        <end position="351"/>
    </location>
</feature>
<feature type="compositionally biased region" description="Low complexity" evidence="4">
    <location>
        <begin position="340"/>
        <end position="350"/>
    </location>
</feature>
<feature type="compositionally biased region" description="Polar residues" evidence="4">
    <location>
        <begin position="633"/>
        <end position="654"/>
    </location>
</feature>
<feature type="region of interest" description="Disordered" evidence="4">
    <location>
        <begin position="1393"/>
        <end position="1420"/>
    </location>
</feature>
<feature type="compositionally biased region" description="Basic and acidic residues" evidence="4">
    <location>
        <begin position="1184"/>
        <end position="1198"/>
    </location>
</feature>
<keyword evidence="1" id="KW-0479">Metal-binding</keyword>
<feature type="compositionally biased region" description="Low complexity" evidence="4">
    <location>
        <begin position="1559"/>
        <end position="1568"/>
    </location>
</feature>
<dbReference type="InterPro" id="IPR011124">
    <property type="entry name" value="Znf_CW"/>
</dbReference>
<accession>A0A059A8M4</accession>
<evidence type="ECO:0000256" key="3">
    <source>
        <dbReference type="ARBA" id="ARBA00022833"/>
    </source>
</evidence>
<dbReference type="FunCoup" id="A0A059A8M4">
    <property type="interactions" value="1692"/>
</dbReference>
<feature type="region of interest" description="Disordered" evidence="4">
    <location>
        <begin position="1549"/>
        <end position="1568"/>
    </location>
</feature>
<dbReference type="PANTHER" id="PTHR46524:SF7">
    <property type="entry name" value="CW-TYPE ZINC FINGER"/>
    <property type="match status" value="1"/>
</dbReference>
<feature type="region of interest" description="Disordered" evidence="4">
    <location>
        <begin position="217"/>
        <end position="247"/>
    </location>
</feature>
<feature type="compositionally biased region" description="Polar residues" evidence="4">
    <location>
        <begin position="1398"/>
        <end position="1411"/>
    </location>
</feature>
<dbReference type="PROSITE" id="PS51050">
    <property type="entry name" value="ZF_CW"/>
    <property type="match status" value="1"/>
</dbReference>
<dbReference type="OrthoDB" id="757982at2759"/>
<feature type="compositionally biased region" description="Basic and acidic residues" evidence="4">
    <location>
        <begin position="822"/>
        <end position="837"/>
    </location>
</feature>
<feature type="compositionally biased region" description="Basic and acidic residues" evidence="4">
    <location>
        <begin position="940"/>
        <end position="949"/>
    </location>
</feature>
<evidence type="ECO:0000256" key="4">
    <source>
        <dbReference type="SAM" id="MobiDB-lite"/>
    </source>
</evidence>
<feature type="compositionally biased region" description="Basic and acidic residues" evidence="4">
    <location>
        <begin position="1290"/>
        <end position="1303"/>
    </location>
</feature>
<evidence type="ECO:0000256" key="1">
    <source>
        <dbReference type="ARBA" id="ARBA00022723"/>
    </source>
</evidence>
<feature type="compositionally biased region" description="Basic and acidic residues" evidence="4">
    <location>
        <begin position="862"/>
        <end position="895"/>
    </location>
</feature>
<feature type="compositionally biased region" description="Polar residues" evidence="4">
    <location>
        <begin position="803"/>
        <end position="819"/>
    </location>
</feature>
<feature type="compositionally biased region" description="Low complexity" evidence="4">
    <location>
        <begin position="221"/>
        <end position="234"/>
    </location>
</feature>
<keyword evidence="3" id="KW-0862">Zinc</keyword>
<feature type="region of interest" description="Disordered" evidence="4">
    <location>
        <begin position="1257"/>
        <end position="1339"/>
    </location>
</feature>
<dbReference type="InterPro" id="IPR056406">
    <property type="entry name" value="THD_CWZF3/5/7"/>
</dbReference>
<gene>
    <name evidence="6" type="ORF">EUGRSUZ_K03451</name>
</gene>
<proteinExistence type="predicted"/>
<dbReference type="EMBL" id="KK198763">
    <property type="protein sequence ID" value="KCW49996.1"/>
    <property type="molecule type" value="Genomic_DNA"/>
</dbReference>
<dbReference type="InterPro" id="IPR055300">
    <property type="entry name" value="CWZF3/5/7"/>
</dbReference>
<feature type="compositionally biased region" description="Basic and acidic residues" evidence="4">
    <location>
        <begin position="548"/>
        <end position="568"/>
    </location>
</feature>
<protein>
    <recommendedName>
        <fullName evidence="5">CW-type domain-containing protein</fullName>
    </recommendedName>
</protein>
<feature type="compositionally biased region" description="Basic and acidic residues" evidence="4">
    <location>
        <begin position="1012"/>
        <end position="1032"/>
    </location>
</feature>
<evidence type="ECO:0000313" key="6">
    <source>
        <dbReference type="EMBL" id="KCW49996.1"/>
    </source>
</evidence>
<dbReference type="Gene3D" id="3.30.40.100">
    <property type="match status" value="1"/>
</dbReference>
<feature type="compositionally biased region" description="Basic residues" evidence="4">
    <location>
        <begin position="311"/>
        <end position="323"/>
    </location>
</feature>
<organism evidence="6">
    <name type="scientific">Eucalyptus grandis</name>
    <name type="common">Flooded gum</name>
    <dbReference type="NCBI Taxonomy" id="71139"/>
    <lineage>
        <taxon>Eukaryota</taxon>
        <taxon>Viridiplantae</taxon>
        <taxon>Streptophyta</taxon>
        <taxon>Embryophyta</taxon>
        <taxon>Tracheophyta</taxon>
        <taxon>Spermatophyta</taxon>
        <taxon>Magnoliopsida</taxon>
        <taxon>eudicotyledons</taxon>
        <taxon>Gunneridae</taxon>
        <taxon>Pentapetalae</taxon>
        <taxon>rosids</taxon>
        <taxon>malvids</taxon>
        <taxon>Myrtales</taxon>
        <taxon>Myrtaceae</taxon>
        <taxon>Myrtoideae</taxon>
        <taxon>Eucalypteae</taxon>
        <taxon>Eucalyptus</taxon>
    </lineage>
</organism>
<dbReference type="PANTHER" id="PTHR46524">
    <property type="entry name" value="CW-TYPE ZINC FINGER"/>
    <property type="match status" value="1"/>
</dbReference>
<feature type="compositionally biased region" description="Low complexity" evidence="4">
    <location>
        <begin position="290"/>
        <end position="299"/>
    </location>
</feature>
<dbReference type="Pfam" id="PF07496">
    <property type="entry name" value="zf-CW"/>
    <property type="match status" value="1"/>
</dbReference>
<feature type="region of interest" description="Disordered" evidence="4">
    <location>
        <begin position="766"/>
        <end position="1244"/>
    </location>
</feature>
<feature type="region of interest" description="Disordered" evidence="4">
    <location>
        <begin position="628"/>
        <end position="659"/>
    </location>
</feature>
<feature type="compositionally biased region" description="Polar residues" evidence="4">
    <location>
        <begin position="538"/>
        <end position="547"/>
    </location>
</feature>
<dbReference type="Gramene" id="KCW49996">
    <property type="protein sequence ID" value="KCW49996"/>
    <property type="gene ID" value="EUGRSUZ_K03451"/>
</dbReference>
<feature type="region of interest" description="Disordered" evidence="4">
    <location>
        <begin position="96"/>
        <end position="119"/>
    </location>
</feature>
<evidence type="ECO:0000259" key="5">
    <source>
        <dbReference type="PROSITE" id="PS51050"/>
    </source>
</evidence>
<feature type="compositionally biased region" description="Low complexity" evidence="4">
    <location>
        <begin position="1058"/>
        <end position="1072"/>
    </location>
</feature>
<dbReference type="OMA" id="NWLPDMN"/>
<evidence type="ECO:0000256" key="2">
    <source>
        <dbReference type="ARBA" id="ARBA00022771"/>
    </source>
</evidence>
<name>A0A059A8M4_EUCGR</name>
<feature type="compositionally biased region" description="Basic and acidic residues" evidence="4">
    <location>
        <begin position="988"/>
        <end position="1004"/>
    </location>
</feature>
<keyword evidence="2" id="KW-0863">Zinc-finger</keyword>
<dbReference type="Pfam" id="PF24756">
    <property type="entry name" value="THD_CWZF3-5-7"/>
    <property type="match status" value="1"/>
</dbReference>
<feature type="compositionally biased region" description="Polar residues" evidence="4">
    <location>
        <begin position="1154"/>
        <end position="1163"/>
    </location>
</feature>
<feature type="compositionally biased region" description="Basic and acidic residues" evidence="4">
    <location>
        <begin position="1219"/>
        <end position="1234"/>
    </location>
</feature>
<feature type="compositionally biased region" description="Low complexity" evidence="4">
    <location>
        <begin position="1087"/>
        <end position="1102"/>
    </location>
</feature>
<feature type="region of interest" description="Disordered" evidence="4">
    <location>
        <begin position="499"/>
        <end position="581"/>
    </location>
</feature>
<feature type="domain" description="CW-type" evidence="5">
    <location>
        <begin position="667"/>
        <end position="720"/>
    </location>
</feature>
<dbReference type="GO" id="GO:0008270">
    <property type="term" value="F:zinc ion binding"/>
    <property type="evidence" value="ECO:0007669"/>
    <property type="project" value="UniProtKB-KW"/>
</dbReference>
<dbReference type="KEGG" id="egr:104426732"/>
<feature type="compositionally biased region" description="Basic and acidic residues" evidence="4">
    <location>
        <begin position="1257"/>
        <end position="1279"/>
    </location>
</feature>
<dbReference type="Gramene" id="KCW49995">
    <property type="protein sequence ID" value="KCW49995"/>
    <property type="gene ID" value="EUGRSUZ_K03451"/>
</dbReference>
<sequence length="1672" mass="181170">MITARNRDARKSLALGSFGGDGKMEDTELEEGEAYSFHENGHGFDDGIDPDVSLSYIGEKLQHVLGHFRKDFEGGVSAENLGAKFGGYGSFLPADRRSPVLSHSKSPPRGQNYGTPRSTCASNVEDLRNDSSVSLPTAHMNRDRPVSAATISHTSRKKTNVEKSVKQDGCMPPLQAVEYADSKSANLSDQKMLKVRIKVGADNLSTQKRAAIYSGLGLDVSPTSSTEDSPSESEGMSHGPHDTSFESPTSILRMMTSYPVHGDLLLSPLADDLVFFTIKEKHPSDHRTGPASSADPASSGMQANGINCPKDRKKLIGKKKSGSSRKNEDLKGAKSRKGSRSSADAAPSAPKMELDIDTQACEELVLKTLKLPIISNIGTPGDMVKSTPGESYGAHEASTVALDNILSDQAAEESTQPLFSQELGSLEKPKARGAGKPARDKRGTAIDDIAVHSRKEGISAEENVRESKPDLCIIRGKNNSAEPVVQTHSPCEFTAKKGSYMDKDGLTLPSGKVNPSSNGKEKVKVKNEGAAAADASKESLSGSTSVTKDNKSHSTDNSKSRSGREDPKRAKKPGKGRERYEDFFGDMCGEEESQNQLMKMAPEERRKDSSAVEKGILGYDVKKERLSSKRTDMASTSEAEYNTTTHLGSGSGVNPTGDAAPSTAAPVLIQENWVGCDKCRKWRLLPFGKNPIDLPEKWVCSMLDWLSGMNRCSVSEEETTRAIYEMFRLPVPDAQKSAPLTSDVMGLNFASYQDLNKNLGSCSPQALPLSSGEKKKHGIKKPSFPRNKDGPAQPLDSEKKLIASSNSRSLNDVNGTSLENEADVRRLSKNHDLEAEKHSHKHKIRERHSSGGDGNRLKSSRKRETEPDYLKASKKVKNEGVLHAKEDWRSDDGSFTRKVGHSSSSGSPAFVGKNQQSDDRTALKVSKSNTAEKIQVSAKYPRDKVRDSSDSGCLEAGNSYEGELATKKRKKRDIHGSQTGSESLPSMDFEHNDSEVPVREIDRKKEKKPRTSKSEGKESDLCKGSSRSDKGGSKMRNQQLEDDLAGVDTDPAKKKAKSSQPVAATSSSSKVCGSRKSRGSLQDTRGSPAESVSSSPIRSSKPGKLTPVTRKLKEKYDSQDATLPPIGSPRRSFDVDNGGENYAIRNDFSAGNAKGQSLPSPEVTNRKSIKEEVDYDQDTPCPSKKQDSDQCSNDRENGDLYPASGYHSQKSGKDSSSQVKDRSKSSKYRSDAETTKISFDDFQETVSLKEAMSRDYNIDLQENEHKELEKKDSAGESRGRTSRGSQSNLRGHEDRDVKLDAGHTQDVPSNSNWDEEKSSVGLASYKADQAGNLSQRGRPLLVPPSGAGHTEIMRSRSAVAPVPLRGNEAGLAKADAVEGNVASKAKMKMAEADKEMGSQHQSSRRLTSNGNGVRHIDAQSPVRRDYLSNQAATKALKEAKDLKHLADRLKSSGERTGLYFQAALKFLHGASLFESSKSDSTKHGEMNQSASVYSSTANLCEFCAHEYEKSKDMASAALAYKCMEVAYMKVVYSSNSAASRDRLELLPAFKTNPQGESPSSSASDVDNVNNSATADKVAQPKGVSSPQVLGNNFISMRMKSNFTRLLSFAQDVNNAMEASKKSRVAFSAAKAAAADAQSKEGISCIKKALDFNFQDVEGLLGLVRLATEAISR</sequence>
<reference evidence="6" key="1">
    <citation type="submission" date="2013-07" db="EMBL/GenBank/DDBJ databases">
        <title>The genome of Eucalyptus grandis.</title>
        <authorList>
            <person name="Schmutz J."/>
            <person name="Hayes R."/>
            <person name="Myburg A."/>
            <person name="Tuskan G."/>
            <person name="Grattapaglia D."/>
            <person name="Rokhsar D.S."/>
        </authorList>
    </citation>
    <scope>NUCLEOTIDE SEQUENCE</scope>
    <source>
        <tissue evidence="6">Leaf extractions</tissue>
    </source>
</reference>
<dbReference type="eggNOG" id="ENOG502SC6K">
    <property type="taxonomic scope" value="Eukaryota"/>
</dbReference>
<dbReference type="EMBL" id="KK198763">
    <property type="protein sequence ID" value="KCW49995.1"/>
    <property type="molecule type" value="Genomic_DNA"/>
</dbReference>
<dbReference type="STRING" id="71139.A0A059A8M4"/>